<name>A0AA39T875_9AGAR</name>
<sequence>MSKACRVDYLRAMSAEKTDMIVWVFLKSIILLNKALLHSQVPVLDQIPRLPYLKSLELTLVFWKEPRRLLAILVFHISFALSCIFG</sequence>
<organism evidence="2 3">
    <name type="scientific">Armillaria luteobubalina</name>
    <dbReference type="NCBI Taxonomy" id="153913"/>
    <lineage>
        <taxon>Eukaryota</taxon>
        <taxon>Fungi</taxon>
        <taxon>Dikarya</taxon>
        <taxon>Basidiomycota</taxon>
        <taxon>Agaricomycotina</taxon>
        <taxon>Agaricomycetes</taxon>
        <taxon>Agaricomycetidae</taxon>
        <taxon>Agaricales</taxon>
        <taxon>Marasmiineae</taxon>
        <taxon>Physalacriaceae</taxon>
        <taxon>Armillaria</taxon>
    </lineage>
</organism>
<keyword evidence="1" id="KW-0812">Transmembrane</keyword>
<dbReference type="AlphaFoldDB" id="A0AA39T875"/>
<gene>
    <name evidence="2" type="ORF">EDD18DRAFT_579493</name>
</gene>
<evidence type="ECO:0000313" key="2">
    <source>
        <dbReference type="EMBL" id="KAK0471176.1"/>
    </source>
</evidence>
<comment type="caution">
    <text evidence="2">The sequence shown here is derived from an EMBL/GenBank/DDBJ whole genome shotgun (WGS) entry which is preliminary data.</text>
</comment>
<reference evidence="2" key="1">
    <citation type="submission" date="2023-06" db="EMBL/GenBank/DDBJ databases">
        <authorList>
            <consortium name="Lawrence Berkeley National Laboratory"/>
            <person name="Ahrendt S."/>
            <person name="Sahu N."/>
            <person name="Indic B."/>
            <person name="Wong-Bajracharya J."/>
            <person name="Merenyi Z."/>
            <person name="Ke H.-M."/>
            <person name="Monk M."/>
            <person name="Kocsube S."/>
            <person name="Drula E."/>
            <person name="Lipzen A."/>
            <person name="Balint B."/>
            <person name="Henrissat B."/>
            <person name="Andreopoulos B."/>
            <person name="Martin F.M."/>
            <person name="Harder C.B."/>
            <person name="Rigling D."/>
            <person name="Ford K.L."/>
            <person name="Foster G.D."/>
            <person name="Pangilinan J."/>
            <person name="Papanicolaou A."/>
            <person name="Barry K."/>
            <person name="LaButti K."/>
            <person name="Viragh M."/>
            <person name="Koriabine M."/>
            <person name="Yan M."/>
            <person name="Riley R."/>
            <person name="Champramary S."/>
            <person name="Plett K.L."/>
            <person name="Tsai I.J."/>
            <person name="Slot J."/>
            <person name="Sipos G."/>
            <person name="Plett J."/>
            <person name="Nagy L.G."/>
            <person name="Grigoriev I.V."/>
        </authorList>
    </citation>
    <scope>NUCLEOTIDE SEQUENCE</scope>
    <source>
        <strain evidence="2">HWK02</strain>
    </source>
</reference>
<accession>A0AA39T875</accession>
<evidence type="ECO:0000313" key="3">
    <source>
        <dbReference type="Proteomes" id="UP001175228"/>
    </source>
</evidence>
<proteinExistence type="predicted"/>
<feature type="transmembrane region" description="Helical" evidence="1">
    <location>
        <begin position="20"/>
        <end position="37"/>
    </location>
</feature>
<feature type="transmembrane region" description="Helical" evidence="1">
    <location>
        <begin position="68"/>
        <end position="85"/>
    </location>
</feature>
<keyword evidence="1" id="KW-1133">Transmembrane helix</keyword>
<keyword evidence="1" id="KW-0472">Membrane</keyword>
<dbReference type="EMBL" id="JAUEPU010000374">
    <property type="protein sequence ID" value="KAK0471176.1"/>
    <property type="molecule type" value="Genomic_DNA"/>
</dbReference>
<keyword evidence="3" id="KW-1185">Reference proteome</keyword>
<evidence type="ECO:0000256" key="1">
    <source>
        <dbReference type="SAM" id="Phobius"/>
    </source>
</evidence>
<protein>
    <submittedName>
        <fullName evidence="2">Uncharacterized protein</fullName>
    </submittedName>
</protein>
<dbReference type="Proteomes" id="UP001175228">
    <property type="component" value="Unassembled WGS sequence"/>
</dbReference>